<gene>
    <name evidence="11" type="ORF">SAMN05444581_10695</name>
</gene>
<dbReference type="Pfam" id="PF01035">
    <property type="entry name" value="DNA_binding_1"/>
    <property type="match status" value="1"/>
</dbReference>
<sequence length="218" mass="22996">MTHSRDTSLNERPSGGAARFAANSASGLFHPEAEPPGAAPAHRRAVGAGPDMRFTLARCSLGPLLVAASRKGVCAIMFGEESDELARELLRRFSQAEFTRDNAELQGTVAGVIGCIEEPSADFALPLDIRGTAFQQLVWAALRDIPPGTTASYAEIATRIGNAKAARAVAGACAANHIAVAIPCHRVVRTGGALSGYRWGVERKRALLDREARARPGV</sequence>
<evidence type="ECO:0000256" key="8">
    <source>
        <dbReference type="ARBA" id="ARBA00049348"/>
    </source>
</evidence>
<dbReference type="GO" id="GO:0032259">
    <property type="term" value="P:methylation"/>
    <property type="evidence" value="ECO:0007669"/>
    <property type="project" value="UniProtKB-KW"/>
</dbReference>
<dbReference type="EMBL" id="FOSN01000006">
    <property type="protein sequence ID" value="SFK33930.1"/>
    <property type="molecule type" value="Genomic_DNA"/>
</dbReference>
<dbReference type="STRING" id="1612308.SAMN05444581_10695"/>
<dbReference type="AlphaFoldDB" id="A0A1I3YQ90"/>
<organism evidence="11 12">
    <name type="scientific">Methylocapsa palsarum</name>
    <dbReference type="NCBI Taxonomy" id="1612308"/>
    <lineage>
        <taxon>Bacteria</taxon>
        <taxon>Pseudomonadati</taxon>
        <taxon>Pseudomonadota</taxon>
        <taxon>Alphaproteobacteria</taxon>
        <taxon>Hyphomicrobiales</taxon>
        <taxon>Beijerinckiaceae</taxon>
        <taxon>Methylocapsa</taxon>
    </lineage>
</organism>
<evidence type="ECO:0000256" key="1">
    <source>
        <dbReference type="ARBA" id="ARBA00001286"/>
    </source>
</evidence>
<evidence type="ECO:0000313" key="11">
    <source>
        <dbReference type="EMBL" id="SFK33930.1"/>
    </source>
</evidence>
<accession>A0A1I3YQ90</accession>
<proteinExistence type="inferred from homology"/>
<dbReference type="CDD" id="cd06445">
    <property type="entry name" value="ATase"/>
    <property type="match status" value="1"/>
</dbReference>
<feature type="domain" description="Methylated-DNA-[protein]-cysteine S-methyltransferase DNA binding" evidence="9">
    <location>
        <begin position="133"/>
        <end position="212"/>
    </location>
</feature>
<dbReference type="NCBIfam" id="TIGR00589">
    <property type="entry name" value="ogt"/>
    <property type="match status" value="1"/>
</dbReference>
<comment type="catalytic activity">
    <reaction evidence="8">
        <text>a 6-O-methyl-2'-deoxyguanosine in DNA + L-cysteinyl-[protein] = S-methyl-L-cysteinyl-[protein] + a 2'-deoxyguanosine in DNA</text>
        <dbReference type="Rhea" id="RHEA:24000"/>
        <dbReference type="Rhea" id="RHEA-COMP:10131"/>
        <dbReference type="Rhea" id="RHEA-COMP:10132"/>
        <dbReference type="Rhea" id="RHEA-COMP:11367"/>
        <dbReference type="Rhea" id="RHEA-COMP:11368"/>
        <dbReference type="ChEBI" id="CHEBI:29950"/>
        <dbReference type="ChEBI" id="CHEBI:82612"/>
        <dbReference type="ChEBI" id="CHEBI:85445"/>
        <dbReference type="ChEBI" id="CHEBI:85448"/>
        <dbReference type="EC" id="2.1.1.63"/>
    </reaction>
</comment>
<keyword evidence="6" id="KW-0227">DNA damage</keyword>
<dbReference type="SUPFAM" id="SSF53155">
    <property type="entry name" value="Methylated DNA-protein cysteine methyltransferase domain"/>
    <property type="match status" value="1"/>
</dbReference>
<evidence type="ECO:0000256" key="4">
    <source>
        <dbReference type="ARBA" id="ARBA00022603"/>
    </source>
</evidence>
<dbReference type="PROSITE" id="PS00374">
    <property type="entry name" value="MGMT"/>
    <property type="match status" value="1"/>
</dbReference>
<dbReference type="Gene3D" id="3.30.160.70">
    <property type="entry name" value="Methylated DNA-protein cysteine methyltransferase domain"/>
    <property type="match status" value="1"/>
</dbReference>
<dbReference type="InterPro" id="IPR036217">
    <property type="entry name" value="MethylDNA_cys_MeTrfase_DNAb"/>
</dbReference>
<dbReference type="GO" id="GO:0006281">
    <property type="term" value="P:DNA repair"/>
    <property type="evidence" value="ECO:0007669"/>
    <property type="project" value="UniProtKB-KW"/>
</dbReference>
<dbReference type="PANTHER" id="PTHR10815:SF14">
    <property type="entry name" value="BIFUNCTIONAL TRANSCRIPTIONAL ACTIVATOR_DNA REPAIR ENZYME ADA"/>
    <property type="match status" value="1"/>
</dbReference>
<dbReference type="FunFam" id="1.10.10.10:FF:000214">
    <property type="entry name" value="Methylated-DNA--protein-cysteine methyltransferase"/>
    <property type="match status" value="1"/>
</dbReference>
<keyword evidence="12" id="KW-1185">Reference proteome</keyword>
<dbReference type="RefSeq" id="WP_244532212.1">
    <property type="nucleotide sequence ID" value="NZ_FOSN01000006.1"/>
</dbReference>
<dbReference type="EC" id="2.1.1.63" evidence="3"/>
<reference evidence="11 12" key="1">
    <citation type="submission" date="2016-10" db="EMBL/GenBank/DDBJ databases">
        <authorList>
            <person name="de Groot N.N."/>
        </authorList>
    </citation>
    <scope>NUCLEOTIDE SEQUENCE [LARGE SCALE GENOMIC DNA]</scope>
    <source>
        <strain evidence="11 12">NE2</strain>
    </source>
</reference>
<name>A0A1I3YQ90_9HYPH</name>
<evidence type="ECO:0000256" key="2">
    <source>
        <dbReference type="ARBA" id="ARBA00008711"/>
    </source>
</evidence>
<protein>
    <recommendedName>
        <fullName evidence="3">methylated-DNA--[protein]-cysteine S-methyltransferase</fullName>
        <ecNumber evidence="3">2.1.1.63</ecNumber>
    </recommendedName>
</protein>
<evidence type="ECO:0000313" key="12">
    <source>
        <dbReference type="Proteomes" id="UP000198755"/>
    </source>
</evidence>
<evidence type="ECO:0000256" key="3">
    <source>
        <dbReference type="ARBA" id="ARBA00011918"/>
    </source>
</evidence>
<keyword evidence="5 11" id="KW-0808">Transferase</keyword>
<dbReference type="InterPro" id="IPR036631">
    <property type="entry name" value="MGMT_N_sf"/>
</dbReference>
<dbReference type="InterPro" id="IPR001497">
    <property type="entry name" value="MethylDNA_cys_MeTrfase_AS"/>
</dbReference>
<dbReference type="InterPro" id="IPR036388">
    <property type="entry name" value="WH-like_DNA-bd_sf"/>
</dbReference>
<dbReference type="Pfam" id="PF02870">
    <property type="entry name" value="Methyltransf_1N"/>
    <property type="match status" value="1"/>
</dbReference>
<evidence type="ECO:0000259" key="9">
    <source>
        <dbReference type="Pfam" id="PF01035"/>
    </source>
</evidence>
<dbReference type="GO" id="GO:0003908">
    <property type="term" value="F:methylated-DNA-[protein]-cysteine S-methyltransferase activity"/>
    <property type="evidence" value="ECO:0007669"/>
    <property type="project" value="UniProtKB-EC"/>
</dbReference>
<dbReference type="Gene3D" id="1.10.10.10">
    <property type="entry name" value="Winged helix-like DNA-binding domain superfamily/Winged helix DNA-binding domain"/>
    <property type="match status" value="1"/>
</dbReference>
<dbReference type="InterPro" id="IPR008332">
    <property type="entry name" value="MethylG_MeTrfase_N"/>
</dbReference>
<evidence type="ECO:0000256" key="6">
    <source>
        <dbReference type="ARBA" id="ARBA00022763"/>
    </source>
</evidence>
<dbReference type="PANTHER" id="PTHR10815">
    <property type="entry name" value="METHYLATED-DNA--PROTEIN-CYSTEINE METHYLTRANSFERASE"/>
    <property type="match status" value="1"/>
</dbReference>
<keyword evidence="7" id="KW-0234">DNA repair</keyword>
<dbReference type="InterPro" id="IPR014048">
    <property type="entry name" value="MethylDNA_cys_MeTrfase_DNA-bd"/>
</dbReference>
<evidence type="ECO:0000256" key="5">
    <source>
        <dbReference type="ARBA" id="ARBA00022679"/>
    </source>
</evidence>
<dbReference type="SUPFAM" id="SSF46767">
    <property type="entry name" value="Methylated DNA-protein cysteine methyltransferase, C-terminal domain"/>
    <property type="match status" value="1"/>
</dbReference>
<evidence type="ECO:0000259" key="10">
    <source>
        <dbReference type="Pfam" id="PF02870"/>
    </source>
</evidence>
<feature type="domain" description="Methylguanine DNA methyltransferase ribonuclease-like" evidence="10">
    <location>
        <begin position="52"/>
        <end position="129"/>
    </location>
</feature>
<comment type="similarity">
    <text evidence="2">Belongs to the MGMT family.</text>
</comment>
<comment type="catalytic activity">
    <reaction evidence="1">
        <text>a 4-O-methyl-thymidine in DNA + L-cysteinyl-[protein] = a thymidine in DNA + S-methyl-L-cysteinyl-[protein]</text>
        <dbReference type="Rhea" id="RHEA:53428"/>
        <dbReference type="Rhea" id="RHEA-COMP:10131"/>
        <dbReference type="Rhea" id="RHEA-COMP:10132"/>
        <dbReference type="Rhea" id="RHEA-COMP:13555"/>
        <dbReference type="Rhea" id="RHEA-COMP:13556"/>
        <dbReference type="ChEBI" id="CHEBI:29950"/>
        <dbReference type="ChEBI" id="CHEBI:82612"/>
        <dbReference type="ChEBI" id="CHEBI:137386"/>
        <dbReference type="ChEBI" id="CHEBI:137387"/>
        <dbReference type="EC" id="2.1.1.63"/>
    </reaction>
</comment>
<dbReference type="Proteomes" id="UP000198755">
    <property type="component" value="Unassembled WGS sequence"/>
</dbReference>
<evidence type="ECO:0000256" key="7">
    <source>
        <dbReference type="ARBA" id="ARBA00023204"/>
    </source>
</evidence>
<keyword evidence="4 11" id="KW-0489">Methyltransferase</keyword>